<dbReference type="OrthoDB" id="9758406at2"/>
<evidence type="ECO:0000259" key="2">
    <source>
        <dbReference type="PROSITE" id="PS51841"/>
    </source>
</evidence>
<feature type="chain" id="PRO_5020310647" evidence="1">
    <location>
        <begin position="23"/>
        <end position="1835"/>
    </location>
</feature>
<dbReference type="Gene3D" id="2.60.40.4070">
    <property type="match status" value="1"/>
</dbReference>
<dbReference type="EMBL" id="SHKN01000001">
    <property type="protein sequence ID" value="RZT97195.1"/>
    <property type="molecule type" value="Genomic_DNA"/>
</dbReference>
<evidence type="ECO:0000256" key="1">
    <source>
        <dbReference type="SAM" id="SignalP"/>
    </source>
</evidence>
<comment type="caution">
    <text evidence="3">The sequence shown here is derived from an EMBL/GenBank/DDBJ whole genome shotgun (WGS) entry which is preliminary data.</text>
</comment>
<dbReference type="InterPro" id="IPR001322">
    <property type="entry name" value="Lamin_tail_dom"/>
</dbReference>
<dbReference type="SUPFAM" id="SSF74853">
    <property type="entry name" value="Lamin A/C globular tail domain"/>
    <property type="match status" value="1"/>
</dbReference>
<keyword evidence="4" id="KW-1185">Reference proteome</keyword>
<feature type="domain" description="LTD" evidence="2">
    <location>
        <begin position="1281"/>
        <end position="1399"/>
    </location>
</feature>
<feature type="signal peptide" evidence="1">
    <location>
        <begin position="1"/>
        <end position="22"/>
    </location>
</feature>
<dbReference type="PROSITE" id="PS51841">
    <property type="entry name" value="LTD"/>
    <property type="match status" value="1"/>
</dbReference>
<accession>A0A4V2FT89</accession>
<evidence type="ECO:0000313" key="4">
    <source>
        <dbReference type="Proteomes" id="UP000293562"/>
    </source>
</evidence>
<organism evidence="3 4">
    <name type="scientific">Ancylomarina subtilis</name>
    <dbReference type="NCBI Taxonomy" id="1639035"/>
    <lineage>
        <taxon>Bacteria</taxon>
        <taxon>Pseudomonadati</taxon>
        <taxon>Bacteroidota</taxon>
        <taxon>Bacteroidia</taxon>
        <taxon>Marinilabiliales</taxon>
        <taxon>Marinifilaceae</taxon>
        <taxon>Ancylomarina</taxon>
    </lineage>
</organism>
<sequence length="1835" mass="203629">MKTLVLFKVFFFLFLTMGSLQAQEVIYSANFNEDIGKGFDGDVLNDISGVNWTLDVSACIFYDAGDYVKVVDTGSDRLEALDCNGEAIWKSSVLDISSYTGINISVLAAETGTGSTANNKYIKLCYILDGGVEVPFFESTVDWTSSTATENGLEGFSLQLVARMKTTYASDKIYIDDILVTGTPIVVSNDELTQVLEPTSQVNVQNLSSIANDIGSAQALLKFRLSEPLSSDELDTKISSIKFKNIASDHPADLSSQFEGFVIYDGTEFISTSSVDISSDEVILNFSEGDFTLADNSSHEYELRTYLKTTGIIDGQKVQIELAAGAAGITTFSSGSGFDIANSTAVISPEHQISVVDTKLNFTTIPINDIIKNSIFTVSLNATDKNGNTDLDANPLIDISLATGSGVLAGNLSDNMTLGEVVFDNLVYNLIEDIEIQASAIGFNSIISGPISITSAKSTQAHVVDWLPDDLHISSLAVTEDDYKEVFRFQISDAGDDEVETVLKKIRLISGDANTVNWANEIGGFQIKINDKIVNADYQKSESDLIILFSENDVLASISDGETIDLSLCIYLTENSTDGSTFQATIDSTHSQWEVNGSHLVEEFTGDLVGKSFEVDVEGTELIFTNKPPKTLLINSVFGIELGAVDKFGNQDSNSSIEANVSVASGTGELTSDSGLQKNLTDGKYVWTDLSYNKAENFTILVEAAGMKPVMSETISSLDANSNILKSTSPISSKSLSTIAISPDNSEVVFNFIIKDEATFDLTPTLISSMKFYNKLDDSGLDWKKHLAGSVLMKDGDVVAQTTKIELDYISFTSLEIEIENGKQAEYELGIYFKKSLLPDHAQFQLEIRKEHDWKSSTTGSSLLSELTEPIVSALHKIEVFSDRLSFISSPKGIAPDEEFSLVLAAVDAYQNIDKDQNSSINLNLVSGDGDLTQTGAMGNLVDGQLKIDGLNYSGKHAFELEVSGDLAPDVQSIFVQNESLIISDDFESQNLDVWQNRYDWTSSSYLPIGGAYSLKHNLTNATGDSYILKPIPEIQIGAESIYWEFLLKNSDWDPSSANYFVFHLLMDFNDPELADQLYSVGVNLSGSDDLLSLWKTNDDDSELLIKSDFDWSEEEQVAIKVEYTAKGEWKLYYNRLGDKSNWLEAGRVISEVVNEAEIWYTGLDFNFESASRAGELWFDDFTIERYNTAPFLRNYAVYSDSIVLRFSEDLNFNESSKGGNFSLKRDDNDVFIKEIKASNKKNELVLQLQDKLMTGKYNLRIEGIQDLLGSVSELMSIEFDFYEETKQYDLVINEILADESPVVGLPEYEFIEIYNTRDYSVNIKNFKLRVGNTVKILSDFELPAHDYLILCSNAAVDFYKEFGQILGLSSFPSLTNSGARISLESSSGVLLDEVTYSSDWYGDDEKMDGGWTLERVDCNNHSWQADNWQPSMDESGGTPGRENSIVGINPDVISPRLLAYDLINSNTIDLFFSEYLELSQALMLENFSLDQGMGHPDSVVELENEKFALRLNFPQDFEHNIQYQLLFSDQLVDLAGNPIEENGFEFLIADLPQVGDLVINEVLFNPYPGGADYIELLNLSGRIIDIRDLFIANRDENYQIDQVYPLSDKSQMLEAGTYLLVSTDTANIKLNYSHCDEKTFLQLKNLPSYNDDEGRVVLLNRNLEQVDDFAYDEDMHVQNLTSDEGVSLERINPFKETNSTSNWISAAQSIDFGTPGMQNSSYDIDEVEINTLGFKSKIFSPDNDGVDDRLIINFDLDKSGYVANIRVYNSFGKEIRRLASNLTLSTKDELFWDGLLANKERAPIGVYVIYFELYHPDGDVKTYKKTCVLGGKLK</sequence>
<dbReference type="RefSeq" id="WP_130307241.1">
    <property type="nucleotide sequence ID" value="NZ_SHKN01000001.1"/>
</dbReference>
<name>A0A4V2FT89_9BACT</name>
<dbReference type="Pfam" id="PF00932">
    <property type="entry name" value="LTD"/>
    <property type="match status" value="1"/>
</dbReference>
<reference evidence="3 4" key="1">
    <citation type="submission" date="2019-02" db="EMBL/GenBank/DDBJ databases">
        <title>Genomic Encyclopedia of Type Strains, Phase IV (KMG-IV): sequencing the most valuable type-strain genomes for metagenomic binning, comparative biology and taxonomic classification.</title>
        <authorList>
            <person name="Goeker M."/>
        </authorList>
    </citation>
    <scope>NUCLEOTIDE SEQUENCE [LARGE SCALE GENOMIC DNA]</scope>
    <source>
        <strain evidence="3 4">DSM 28825</strain>
    </source>
</reference>
<protein>
    <submittedName>
        <fullName evidence="3">Lamin tail-like protein</fullName>
    </submittedName>
</protein>
<dbReference type="Proteomes" id="UP000293562">
    <property type="component" value="Unassembled WGS sequence"/>
</dbReference>
<dbReference type="InterPro" id="IPR036415">
    <property type="entry name" value="Lamin_tail_dom_sf"/>
</dbReference>
<keyword evidence="1" id="KW-0732">Signal</keyword>
<proteinExistence type="predicted"/>
<gene>
    <name evidence="3" type="ORF">EV201_1853</name>
</gene>
<evidence type="ECO:0000313" key="3">
    <source>
        <dbReference type="EMBL" id="RZT97195.1"/>
    </source>
</evidence>